<organism evidence="4 5">
    <name type="scientific">Rothia santali</name>
    <dbReference type="NCBI Taxonomy" id="2949643"/>
    <lineage>
        <taxon>Bacteria</taxon>
        <taxon>Bacillati</taxon>
        <taxon>Actinomycetota</taxon>
        <taxon>Actinomycetes</taxon>
        <taxon>Micrococcales</taxon>
        <taxon>Micrococcaceae</taxon>
        <taxon>Rothia</taxon>
    </lineage>
</organism>
<keyword evidence="5" id="KW-1185">Reference proteome</keyword>
<keyword evidence="1" id="KW-0479">Metal-binding</keyword>
<dbReference type="InterPro" id="IPR036264">
    <property type="entry name" value="Bact_exopeptidase_dim_dom"/>
</dbReference>
<dbReference type="Pfam" id="PF07687">
    <property type="entry name" value="M20_dimer"/>
    <property type="match status" value="1"/>
</dbReference>
<dbReference type="PANTHER" id="PTHR43808">
    <property type="entry name" value="ACETYLORNITHINE DEACETYLASE"/>
    <property type="match status" value="1"/>
</dbReference>
<dbReference type="NCBIfam" id="NF005710">
    <property type="entry name" value="PRK07522.1"/>
    <property type="match status" value="1"/>
</dbReference>
<accession>A0A9X2HDN7</accession>
<dbReference type="Pfam" id="PF01546">
    <property type="entry name" value="Peptidase_M20"/>
    <property type="match status" value="1"/>
</dbReference>
<protein>
    <submittedName>
        <fullName evidence="4">Acetylornithine deacetylase</fullName>
        <ecNumber evidence="4">3.5.1.16</ecNumber>
    </submittedName>
</protein>
<dbReference type="GO" id="GO:0006526">
    <property type="term" value="P:L-arginine biosynthetic process"/>
    <property type="evidence" value="ECO:0007669"/>
    <property type="project" value="TreeGrafter"/>
</dbReference>
<keyword evidence="2 4" id="KW-0378">Hydrolase</keyword>
<dbReference type="GO" id="GO:0008777">
    <property type="term" value="F:acetylornithine deacetylase activity"/>
    <property type="evidence" value="ECO:0007669"/>
    <property type="project" value="UniProtKB-EC"/>
</dbReference>
<dbReference type="Gene3D" id="3.40.630.10">
    <property type="entry name" value="Zn peptidases"/>
    <property type="match status" value="1"/>
</dbReference>
<dbReference type="InterPro" id="IPR011650">
    <property type="entry name" value="Peptidase_M20_dimer"/>
</dbReference>
<dbReference type="EC" id="3.5.1.16" evidence="4"/>
<dbReference type="RefSeq" id="WP_254166752.1">
    <property type="nucleotide sequence ID" value="NZ_JANAFB010000020.1"/>
</dbReference>
<dbReference type="PANTHER" id="PTHR43808:SF31">
    <property type="entry name" value="N-ACETYL-L-CITRULLINE DEACETYLASE"/>
    <property type="match status" value="1"/>
</dbReference>
<dbReference type="InterPro" id="IPR002933">
    <property type="entry name" value="Peptidase_M20"/>
</dbReference>
<evidence type="ECO:0000259" key="3">
    <source>
        <dbReference type="Pfam" id="PF07687"/>
    </source>
</evidence>
<evidence type="ECO:0000256" key="2">
    <source>
        <dbReference type="ARBA" id="ARBA00022801"/>
    </source>
</evidence>
<evidence type="ECO:0000313" key="4">
    <source>
        <dbReference type="EMBL" id="MCP3426200.1"/>
    </source>
</evidence>
<dbReference type="GO" id="GO:0046872">
    <property type="term" value="F:metal ion binding"/>
    <property type="evidence" value="ECO:0007669"/>
    <property type="project" value="UniProtKB-KW"/>
</dbReference>
<feature type="domain" description="Peptidase M20 dimerisation" evidence="3">
    <location>
        <begin position="184"/>
        <end position="294"/>
    </location>
</feature>
<dbReference type="SUPFAM" id="SSF55031">
    <property type="entry name" value="Bacterial exopeptidase dimerisation domain"/>
    <property type="match status" value="1"/>
</dbReference>
<comment type="caution">
    <text evidence="4">The sequence shown here is derived from an EMBL/GenBank/DDBJ whole genome shotgun (WGS) entry which is preliminary data.</text>
</comment>
<name>A0A9X2HDN7_9MICC</name>
<gene>
    <name evidence="4" type="ORF">NBM05_09315</name>
</gene>
<reference evidence="4" key="1">
    <citation type="submission" date="2022-06" db="EMBL/GenBank/DDBJ databases">
        <title>Rothia sp. isolated from sandalwood seedling.</title>
        <authorList>
            <person name="Tuikhar N."/>
            <person name="Kirdat K."/>
            <person name="Thorat V."/>
            <person name="Swetha P."/>
            <person name="Padma S."/>
            <person name="Sundararaj R."/>
            <person name="Yadav A."/>
        </authorList>
    </citation>
    <scope>NUCLEOTIDE SEQUENCE</scope>
    <source>
        <strain evidence="4">AR01</strain>
    </source>
</reference>
<dbReference type="AlphaFoldDB" id="A0A9X2HDN7"/>
<evidence type="ECO:0000313" key="5">
    <source>
        <dbReference type="Proteomes" id="UP001139502"/>
    </source>
</evidence>
<dbReference type="EMBL" id="JANAFB010000020">
    <property type="protein sequence ID" value="MCP3426200.1"/>
    <property type="molecule type" value="Genomic_DNA"/>
</dbReference>
<sequence length="419" mass="45381">MAQNANAPQHTPASLPWTEKLIRIPTVSYESNLELIEVLEAEFSRHGIESHRSYSEDRTRANLFATVPAADGGTSGGVVISGHTDVVPVEGQPWDTDPFEPVLRDGRLYGRGSSDMKSYIGAAMWLLPRIAEAELAEPIHFAFSYDEEPGCLGAPRMIEEFGARGIRPEYCVVGEPTLMNVIQAHKSPQRGRITFRGVPKHSSMAPYGVNAVHYAGEFIHFYKGIADAWRESGPFDEGFGITHTTGGVNFARGGIAYNIVAEECVLEYDFRAIPATPPDEIRARIEAFLFEELEPAMRREVERVRGLGGADEAALDAVGISLEILADVPGLNTADDDPAIALGEELGGVRGGPGPDGTPLPSRVPYGTEGGQFQAAEIRTIVCGPGDIAQAHTANEWIELSQIEACEKFLEAVLERARA</sequence>
<evidence type="ECO:0000256" key="1">
    <source>
        <dbReference type="ARBA" id="ARBA00022723"/>
    </source>
</evidence>
<dbReference type="CDD" id="cd03894">
    <property type="entry name" value="M20_ArgE"/>
    <property type="match status" value="1"/>
</dbReference>
<dbReference type="Proteomes" id="UP001139502">
    <property type="component" value="Unassembled WGS sequence"/>
</dbReference>
<dbReference type="InterPro" id="IPR050072">
    <property type="entry name" value="Peptidase_M20A"/>
</dbReference>
<dbReference type="Gene3D" id="3.30.70.360">
    <property type="match status" value="1"/>
</dbReference>
<dbReference type="SUPFAM" id="SSF53187">
    <property type="entry name" value="Zn-dependent exopeptidases"/>
    <property type="match status" value="1"/>
</dbReference>
<proteinExistence type="predicted"/>